<dbReference type="PROSITE" id="PS51186">
    <property type="entry name" value="GNAT"/>
    <property type="match status" value="1"/>
</dbReference>
<dbReference type="Proteomes" id="UP001164733">
    <property type="component" value="Chromosome"/>
</dbReference>
<dbReference type="InterPro" id="IPR000182">
    <property type="entry name" value="GNAT_dom"/>
</dbReference>
<protein>
    <submittedName>
        <fullName evidence="2">GNAT family N-acetyltransferase</fullName>
        <ecNumber evidence="2">2.3.1.-</ecNumber>
    </submittedName>
</protein>
<accession>A0AA47ELV2</accession>
<evidence type="ECO:0000259" key="1">
    <source>
        <dbReference type="PROSITE" id="PS51186"/>
    </source>
</evidence>
<organism evidence="2 3">
    <name type="scientific">Clostridium estertheticum</name>
    <dbReference type="NCBI Taxonomy" id="238834"/>
    <lineage>
        <taxon>Bacteria</taxon>
        <taxon>Bacillati</taxon>
        <taxon>Bacillota</taxon>
        <taxon>Clostridia</taxon>
        <taxon>Eubacteriales</taxon>
        <taxon>Clostridiaceae</taxon>
        <taxon>Clostridium</taxon>
    </lineage>
</organism>
<dbReference type="Pfam" id="PF00583">
    <property type="entry name" value="Acetyltransf_1"/>
    <property type="match status" value="1"/>
</dbReference>
<dbReference type="AlphaFoldDB" id="A0AA47ELV2"/>
<dbReference type="GO" id="GO:0016747">
    <property type="term" value="F:acyltransferase activity, transferring groups other than amino-acyl groups"/>
    <property type="evidence" value="ECO:0007669"/>
    <property type="project" value="InterPro"/>
</dbReference>
<dbReference type="RefSeq" id="WP_216126830.1">
    <property type="nucleotide sequence ID" value="NZ_CP086239.1"/>
</dbReference>
<evidence type="ECO:0000313" key="2">
    <source>
        <dbReference type="EMBL" id="WAG62566.1"/>
    </source>
</evidence>
<sequence length="183" mass="20909">MKIIFLLTKNISVKENKEIAEINNICFQDVPDEDCKLDFVDVSLGKFIMYDNDTAIGSCGIHKRKSEYDGEEYILGGFGEVAILPQYRGNGYGKVLTEKAIKNLYEINCDVACLCVDRKHNAYKLYQVLGYTFLQRDAYFIDALGKEKTNDSVMVLGIKNKELADKILNTNHKFNYGKDKGYW</sequence>
<dbReference type="EMBL" id="CP086239">
    <property type="protein sequence ID" value="WAG62566.1"/>
    <property type="molecule type" value="Genomic_DNA"/>
</dbReference>
<name>A0AA47ELV2_9CLOT</name>
<gene>
    <name evidence="2" type="ORF">LL038_10145</name>
</gene>
<keyword evidence="2" id="KW-0012">Acyltransferase</keyword>
<evidence type="ECO:0000313" key="3">
    <source>
        <dbReference type="Proteomes" id="UP001164733"/>
    </source>
</evidence>
<reference evidence="2" key="1">
    <citation type="submission" date="2021-11" db="EMBL/GenBank/DDBJ databases">
        <title>Clostridia strains as spoilage organisms.</title>
        <authorList>
            <person name="Wambui J."/>
            <person name="Stevens M.J.A."/>
            <person name="Stephan R."/>
        </authorList>
    </citation>
    <scope>NUCLEOTIDE SEQUENCE</scope>
    <source>
        <strain evidence="2">CF009</strain>
    </source>
</reference>
<keyword evidence="2" id="KW-0808">Transferase</keyword>
<dbReference type="CDD" id="cd04301">
    <property type="entry name" value="NAT_SF"/>
    <property type="match status" value="1"/>
</dbReference>
<feature type="domain" description="N-acetyltransferase" evidence="1">
    <location>
        <begin position="6"/>
        <end position="151"/>
    </location>
</feature>
<proteinExistence type="predicted"/>
<dbReference type="EC" id="2.3.1.-" evidence="2"/>